<evidence type="ECO:0000256" key="4">
    <source>
        <dbReference type="ARBA" id="ARBA00022801"/>
    </source>
</evidence>
<name>A0A7N2QZU8_QUELO</name>
<dbReference type="AlphaFoldDB" id="A0A7N2QZU8"/>
<feature type="compositionally biased region" description="Low complexity" evidence="7">
    <location>
        <begin position="575"/>
        <end position="597"/>
    </location>
</feature>
<evidence type="ECO:0000256" key="2">
    <source>
        <dbReference type="ARBA" id="ARBA00004496"/>
    </source>
</evidence>
<dbReference type="PANTHER" id="PTHR46898:SF3">
    <property type="entry name" value="FUNGAL LIPASE-LIKE DOMAIN-CONTAINING PROTEIN"/>
    <property type="match status" value="1"/>
</dbReference>
<dbReference type="InterPro" id="IPR041266">
    <property type="entry name" value="EDS1_EP"/>
</dbReference>
<proteinExistence type="predicted"/>
<dbReference type="GO" id="GO:0005737">
    <property type="term" value="C:cytoplasm"/>
    <property type="evidence" value="ECO:0007669"/>
    <property type="project" value="UniProtKB-SubCell"/>
</dbReference>
<reference evidence="11" key="1">
    <citation type="journal article" date="2016" name="G3 (Bethesda)">
        <title>First Draft Assembly and Annotation of the Genome of a California Endemic Oak Quercus lobata Nee (Fagaceae).</title>
        <authorList>
            <person name="Sork V.L."/>
            <person name="Fitz-Gibbon S.T."/>
            <person name="Puiu D."/>
            <person name="Crepeau M."/>
            <person name="Gugger P.F."/>
            <person name="Sherman R."/>
            <person name="Stevens K."/>
            <person name="Langley C.H."/>
            <person name="Pellegrini M."/>
            <person name="Salzberg S.L."/>
        </authorList>
    </citation>
    <scope>NUCLEOTIDE SEQUENCE [LARGE SCALE GENOMIC DNA]</scope>
    <source>
        <strain evidence="11">cv. SW786</strain>
    </source>
</reference>
<keyword evidence="11" id="KW-1185">Reference proteome</keyword>
<feature type="domain" description="EDS1 EP" evidence="9">
    <location>
        <begin position="347"/>
        <end position="539"/>
    </location>
</feature>
<dbReference type="GO" id="GO:0006629">
    <property type="term" value="P:lipid metabolic process"/>
    <property type="evidence" value="ECO:0007669"/>
    <property type="project" value="InterPro"/>
</dbReference>
<evidence type="ECO:0000259" key="8">
    <source>
        <dbReference type="Pfam" id="PF01764"/>
    </source>
</evidence>
<keyword evidence="5" id="KW-0611">Plant defense</keyword>
<organism evidence="10 11">
    <name type="scientific">Quercus lobata</name>
    <name type="common">Valley oak</name>
    <dbReference type="NCBI Taxonomy" id="97700"/>
    <lineage>
        <taxon>Eukaryota</taxon>
        <taxon>Viridiplantae</taxon>
        <taxon>Streptophyta</taxon>
        <taxon>Embryophyta</taxon>
        <taxon>Tracheophyta</taxon>
        <taxon>Spermatophyta</taxon>
        <taxon>Magnoliopsida</taxon>
        <taxon>eudicotyledons</taxon>
        <taxon>Gunneridae</taxon>
        <taxon>Pentapetalae</taxon>
        <taxon>rosids</taxon>
        <taxon>fabids</taxon>
        <taxon>Fagales</taxon>
        <taxon>Fagaceae</taxon>
        <taxon>Quercus</taxon>
    </lineage>
</organism>
<evidence type="ECO:0000256" key="6">
    <source>
        <dbReference type="ARBA" id="ARBA00023242"/>
    </source>
</evidence>
<dbReference type="EnsemblPlants" id="QL02p077924:mrna">
    <property type="protein sequence ID" value="QL02p077924:mrna"/>
    <property type="gene ID" value="QL02p077924"/>
</dbReference>
<feature type="region of interest" description="Disordered" evidence="7">
    <location>
        <begin position="569"/>
        <end position="597"/>
    </location>
</feature>
<keyword evidence="6" id="KW-0539">Nucleus</keyword>
<comment type="subcellular location">
    <subcellularLocation>
        <location evidence="2">Cytoplasm</location>
    </subcellularLocation>
    <subcellularLocation>
        <location evidence="1">Nucleus</location>
    </subcellularLocation>
</comment>
<evidence type="ECO:0000256" key="3">
    <source>
        <dbReference type="ARBA" id="ARBA00022490"/>
    </source>
</evidence>
<evidence type="ECO:0000259" key="9">
    <source>
        <dbReference type="Pfam" id="PF18117"/>
    </source>
</evidence>
<dbReference type="InParanoid" id="A0A7N2QZU8"/>
<evidence type="ECO:0000256" key="7">
    <source>
        <dbReference type="SAM" id="MobiDB-lite"/>
    </source>
</evidence>
<evidence type="ECO:0000313" key="11">
    <source>
        <dbReference type="Proteomes" id="UP000594261"/>
    </source>
</evidence>
<feature type="region of interest" description="Disordered" evidence="7">
    <location>
        <begin position="504"/>
        <end position="523"/>
    </location>
</feature>
<dbReference type="PANTHER" id="PTHR46898">
    <property type="entry name" value="SENESCENCE-ASSOCIATED CARBOXYLESTERASE 101"/>
    <property type="match status" value="1"/>
</dbReference>
<protein>
    <submittedName>
        <fullName evidence="10">Uncharacterized protein</fullName>
    </submittedName>
</protein>
<evidence type="ECO:0000313" key="10">
    <source>
        <dbReference type="EnsemblPlants" id="QL02p077924:mrna"/>
    </source>
</evidence>
<dbReference type="Gene3D" id="3.40.50.1820">
    <property type="entry name" value="alpha/beta hydrolase"/>
    <property type="match status" value="1"/>
</dbReference>
<dbReference type="InterPro" id="IPR029058">
    <property type="entry name" value="AB_hydrolase_fold"/>
</dbReference>
<dbReference type="SUPFAM" id="SSF53474">
    <property type="entry name" value="alpha/beta-Hydrolases"/>
    <property type="match status" value="1"/>
</dbReference>
<dbReference type="Gramene" id="QL02p077924:mrna">
    <property type="protein sequence ID" value="QL02p077924:mrna"/>
    <property type="gene ID" value="QL02p077924"/>
</dbReference>
<keyword evidence="3" id="KW-0963">Cytoplasm</keyword>
<dbReference type="Pfam" id="PF01764">
    <property type="entry name" value="Lipase_3"/>
    <property type="match status" value="1"/>
</dbReference>
<dbReference type="GO" id="GO:0052689">
    <property type="term" value="F:carboxylic ester hydrolase activity"/>
    <property type="evidence" value="ECO:0007669"/>
    <property type="project" value="InterPro"/>
</dbReference>
<dbReference type="FunCoup" id="A0A7N2QZU8">
    <property type="interactions" value="465"/>
</dbReference>
<dbReference type="GO" id="GO:0006952">
    <property type="term" value="P:defense response"/>
    <property type="evidence" value="ECO:0007669"/>
    <property type="project" value="UniProtKB-KW"/>
</dbReference>
<feature type="domain" description="Fungal lipase-type" evidence="8">
    <location>
        <begin position="125"/>
        <end position="207"/>
    </location>
</feature>
<dbReference type="InterPro" id="IPR044603">
    <property type="entry name" value="SAG101-like"/>
</dbReference>
<sequence>MTQTDQYFSSGLELANFAVIPDILQQAWTAISELYKETSQNEGPSSSVKLKIYEPPNCTLIAFFTWPANSKDCVQGNEGGDFVTSSALKGYFPHLNFLCTKSNPKFSVNKPALELFTSIFDVLPKSVMANSKPLIITGNSLGGSVASLFTLSLLEKINFTNTKRPLCITFGSPLIGDEGLQEAISNYPTWNSCFLHVVSDQDPVPRVLINGYQPFGTFLLCSKLGCSCFEDPRTILELLKATYSGSPGNQDPNPVFDVYGTFVKDINRKVICKDNTMLPEGTTQPLRACITKQIVATGLMQPEQQQRQNVDVNIIITETEKREKLSPKREALDPTKWLNDIKVYMAYLEQYKKLSKDDGIGYYDRYKFERMTTTYMDLEKYKKSLTIYWKDMVDQAEKRPQTIGAFLRTRMLFGGTNYRRMIEPLDIANYYNKGLSDYINNGRSEHYKKLEQWLKETEKPSSSSGPNDLKKQNVKSILTEDSCFWAQVEEALILCESLTGRESSVMNKESSKKKRKASAMDEESSKKKLVEFENYVYGMAIFARSAGIRSGPTLMSRILPGPIRNRVGLQSTQQPPSLLSPTVHHPHSHTSSLSVSGTVRPLVPQSLSPTLTSLRLRLPSLSSRLWYRSERRHLLQDRRSGLSVSSPVLHHSRSFPRIRPCSSIIPGDSTFQSILNDGEPNEDDGSCATIDGSCITIDED</sequence>
<keyword evidence="4" id="KW-0378">Hydrolase</keyword>
<accession>A0A7N2QZU8</accession>
<dbReference type="Proteomes" id="UP000594261">
    <property type="component" value="Chromosome 2"/>
</dbReference>
<evidence type="ECO:0000256" key="1">
    <source>
        <dbReference type="ARBA" id="ARBA00004123"/>
    </source>
</evidence>
<dbReference type="InterPro" id="IPR002921">
    <property type="entry name" value="Fungal_lipase-type"/>
</dbReference>
<dbReference type="Pfam" id="PF18117">
    <property type="entry name" value="EDS1_EP"/>
    <property type="match status" value="1"/>
</dbReference>
<evidence type="ECO:0000256" key="5">
    <source>
        <dbReference type="ARBA" id="ARBA00022821"/>
    </source>
</evidence>
<reference evidence="10" key="2">
    <citation type="submission" date="2021-01" db="UniProtKB">
        <authorList>
            <consortium name="EnsemblPlants"/>
        </authorList>
    </citation>
    <scope>IDENTIFICATION</scope>
</reference>
<dbReference type="GO" id="GO:0005634">
    <property type="term" value="C:nucleus"/>
    <property type="evidence" value="ECO:0007669"/>
    <property type="project" value="UniProtKB-SubCell"/>
</dbReference>